<feature type="compositionally biased region" description="Polar residues" evidence="1">
    <location>
        <begin position="232"/>
        <end position="248"/>
    </location>
</feature>
<feature type="compositionally biased region" description="Basic and acidic residues" evidence="1">
    <location>
        <begin position="64"/>
        <end position="93"/>
    </location>
</feature>
<reference evidence="2 3" key="1">
    <citation type="submission" date="2024-03" db="EMBL/GenBank/DDBJ databases">
        <title>A high-quality draft genome sequence of Diaporthe vaccinii, a causative agent of upright dieback and viscid rot disease in cranberry plants.</title>
        <authorList>
            <person name="Sarrasin M."/>
            <person name="Lang B.F."/>
            <person name="Burger G."/>
        </authorList>
    </citation>
    <scope>NUCLEOTIDE SEQUENCE [LARGE SCALE GENOMIC DNA]</scope>
    <source>
        <strain evidence="2 3">IS7</strain>
    </source>
</reference>
<feature type="compositionally biased region" description="Basic and acidic residues" evidence="1">
    <location>
        <begin position="153"/>
        <end position="162"/>
    </location>
</feature>
<feature type="region of interest" description="Disordered" evidence="1">
    <location>
        <begin position="21"/>
        <end position="110"/>
    </location>
</feature>
<feature type="compositionally biased region" description="Low complexity" evidence="1">
    <location>
        <begin position="21"/>
        <end position="35"/>
    </location>
</feature>
<feature type="region of interest" description="Disordered" evidence="1">
    <location>
        <begin position="123"/>
        <end position="248"/>
    </location>
</feature>
<proteinExistence type="predicted"/>
<evidence type="ECO:0000256" key="1">
    <source>
        <dbReference type="SAM" id="MobiDB-lite"/>
    </source>
</evidence>
<gene>
    <name evidence="2" type="ORF">FJTKL_10435</name>
</gene>
<dbReference type="EMBL" id="JBAWTH010000047">
    <property type="protein sequence ID" value="KAL2282835.1"/>
    <property type="molecule type" value="Genomic_DNA"/>
</dbReference>
<evidence type="ECO:0000313" key="2">
    <source>
        <dbReference type="EMBL" id="KAL2282835.1"/>
    </source>
</evidence>
<accession>A0ABR4EKH2</accession>
<feature type="compositionally biased region" description="Acidic residues" evidence="1">
    <location>
        <begin position="163"/>
        <end position="172"/>
    </location>
</feature>
<feature type="compositionally biased region" description="Polar residues" evidence="1">
    <location>
        <begin position="49"/>
        <end position="61"/>
    </location>
</feature>
<sequence length="248" mass="26877">MASQTPTGASQRLLTMKFMQRAVAAASSPSSPSTRTSDDGRASKRRKTSGQSPTGTPQTPSYLIDHKAAQAAREEEEKKRQEHAARQAEKLGDSHWVLDAAKLPGPDRQAGKLLNVVQVGFSQIDSRGGVEDEQPGVEDNTGTDGPSLKTYGPRKEAIKNDEKSDDDSDSDSSDSGSSDSSSEDSAKEAPNQSGRVSYGSQKRREINSRQSAERERVQKLAKERRKKEVKLNTLTSISGGSNNFGRRK</sequence>
<comment type="caution">
    <text evidence="2">The sequence shown here is derived from an EMBL/GenBank/DDBJ whole genome shotgun (WGS) entry which is preliminary data.</text>
</comment>
<dbReference type="Proteomes" id="UP001600888">
    <property type="component" value="Unassembled WGS sequence"/>
</dbReference>
<keyword evidence="3" id="KW-1185">Reference proteome</keyword>
<protein>
    <submittedName>
        <fullName evidence="2">Uncharacterized protein</fullName>
    </submittedName>
</protein>
<feature type="compositionally biased region" description="Polar residues" evidence="1">
    <location>
        <begin position="190"/>
        <end position="200"/>
    </location>
</feature>
<feature type="compositionally biased region" description="Basic and acidic residues" evidence="1">
    <location>
        <begin position="202"/>
        <end position="221"/>
    </location>
</feature>
<evidence type="ECO:0000313" key="3">
    <source>
        <dbReference type="Proteomes" id="UP001600888"/>
    </source>
</evidence>
<name>A0ABR4EKH2_9PEZI</name>
<organism evidence="2 3">
    <name type="scientific">Diaporthe vaccinii</name>
    <dbReference type="NCBI Taxonomy" id="105482"/>
    <lineage>
        <taxon>Eukaryota</taxon>
        <taxon>Fungi</taxon>
        <taxon>Dikarya</taxon>
        <taxon>Ascomycota</taxon>
        <taxon>Pezizomycotina</taxon>
        <taxon>Sordariomycetes</taxon>
        <taxon>Sordariomycetidae</taxon>
        <taxon>Diaporthales</taxon>
        <taxon>Diaporthaceae</taxon>
        <taxon>Diaporthe</taxon>
        <taxon>Diaporthe eres species complex</taxon>
    </lineage>
</organism>